<dbReference type="Proteomes" id="UP001500051">
    <property type="component" value="Unassembled WGS sequence"/>
</dbReference>
<evidence type="ECO:0000313" key="2">
    <source>
        <dbReference type="Proteomes" id="UP001500051"/>
    </source>
</evidence>
<evidence type="ECO:0000313" key="1">
    <source>
        <dbReference type="EMBL" id="GAA3709117.1"/>
    </source>
</evidence>
<comment type="caution">
    <text evidence="1">The sequence shown here is derived from an EMBL/GenBank/DDBJ whole genome shotgun (WGS) entry which is preliminary data.</text>
</comment>
<protein>
    <submittedName>
        <fullName evidence="1">Uncharacterized protein</fullName>
    </submittedName>
</protein>
<name>A0ABP7DT25_9ACTN</name>
<gene>
    <name evidence="1" type="ORF">GCM10022204_29190</name>
</gene>
<proteinExistence type="predicted"/>
<accession>A0ABP7DT25</accession>
<organism evidence="1 2">
    <name type="scientific">Microlunatus aurantiacus</name>
    <dbReference type="NCBI Taxonomy" id="446786"/>
    <lineage>
        <taxon>Bacteria</taxon>
        <taxon>Bacillati</taxon>
        <taxon>Actinomycetota</taxon>
        <taxon>Actinomycetes</taxon>
        <taxon>Propionibacteriales</taxon>
        <taxon>Propionibacteriaceae</taxon>
        <taxon>Microlunatus</taxon>
    </lineage>
</organism>
<reference evidence="2" key="1">
    <citation type="journal article" date="2019" name="Int. J. Syst. Evol. Microbiol.">
        <title>The Global Catalogue of Microorganisms (GCM) 10K type strain sequencing project: providing services to taxonomists for standard genome sequencing and annotation.</title>
        <authorList>
            <consortium name="The Broad Institute Genomics Platform"/>
            <consortium name="The Broad Institute Genome Sequencing Center for Infectious Disease"/>
            <person name="Wu L."/>
            <person name="Ma J."/>
        </authorList>
    </citation>
    <scope>NUCLEOTIDE SEQUENCE [LARGE SCALE GENOMIC DNA]</scope>
    <source>
        <strain evidence="2">JCM 16548</strain>
    </source>
</reference>
<sequence>MQPHEYVHEWSLSGGQEHLSDEYWRATRPWSYGIAPNERDGAERGTAERGARPNITVMSATLPISGP</sequence>
<keyword evidence="2" id="KW-1185">Reference proteome</keyword>
<dbReference type="EMBL" id="BAAAYX010000013">
    <property type="protein sequence ID" value="GAA3709117.1"/>
    <property type="molecule type" value="Genomic_DNA"/>
</dbReference>